<dbReference type="OrthoDB" id="9984042at2"/>
<proteinExistence type="predicted"/>
<dbReference type="RefSeq" id="WP_132009726.1">
    <property type="nucleotide sequence ID" value="NZ_SMFK01000022.1"/>
</dbReference>
<keyword evidence="1 2" id="KW-0732">Signal</keyword>
<gene>
    <name evidence="3" type="ORF">E0F76_18410</name>
</gene>
<dbReference type="NCBIfam" id="TIGR04183">
    <property type="entry name" value="Por_Secre_tail"/>
    <property type="match status" value="1"/>
</dbReference>
<name>A0A4R5C5Q0_9FLAO</name>
<accession>A0A4R5C5Q0</accession>
<dbReference type="Gene3D" id="2.60.120.260">
    <property type="entry name" value="Galactose-binding domain-like"/>
    <property type="match status" value="1"/>
</dbReference>
<dbReference type="EMBL" id="SMFK01000022">
    <property type="protein sequence ID" value="TDD93836.1"/>
    <property type="molecule type" value="Genomic_DNA"/>
</dbReference>
<dbReference type="InterPro" id="IPR026444">
    <property type="entry name" value="Secre_tail"/>
</dbReference>
<keyword evidence="4" id="KW-1185">Reference proteome</keyword>
<evidence type="ECO:0000256" key="1">
    <source>
        <dbReference type="ARBA" id="ARBA00022729"/>
    </source>
</evidence>
<reference evidence="3 4" key="1">
    <citation type="submission" date="2019-03" db="EMBL/GenBank/DDBJ databases">
        <title>Flavobacterium AR-3-4 sp. nov. isolated from arctic soil.</title>
        <authorList>
            <person name="Chaudhary D.K."/>
        </authorList>
    </citation>
    <scope>NUCLEOTIDE SEQUENCE [LARGE SCALE GENOMIC DNA]</scope>
    <source>
        <strain evidence="3 4">AR-3-4</strain>
    </source>
</reference>
<evidence type="ECO:0000313" key="4">
    <source>
        <dbReference type="Proteomes" id="UP000295479"/>
    </source>
</evidence>
<dbReference type="AlphaFoldDB" id="A0A4R5C5Q0"/>
<protein>
    <submittedName>
        <fullName evidence="3">T9SS type A sorting domain-containing protein</fullName>
    </submittedName>
</protein>
<feature type="signal peptide" evidence="2">
    <location>
        <begin position="1"/>
        <end position="22"/>
    </location>
</feature>
<comment type="caution">
    <text evidence="3">The sequence shown here is derived from an EMBL/GenBank/DDBJ whole genome shotgun (WGS) entry which is preliminary data.</text>
</comment>
<feature type="chain" id="PRO_5020396123" evidence="2">
    <location>
        <begin position="23"/>
        <end position="259"/>
    </location>
</feature>
<evidence type="ECO:0000313" key="3">
    <source>
        <dbReference type="EMBL" id="TDD93836.1"/>
    </source>
</evidence>
<evidence type="ECO:0000256" key="2">
    <source>
        <dbReference type="SAM" id="SignalP"/>
    </source>
</evidence>
<organism evidence="3 4">
    <name type="scientific">Flavobacterium cellulosilyticum</name>
    <dbReference type="NCBI Taxonomy" id="2541731"/>
    <lineage>
        <taxon>Bacteria</taxon>
        <taxon>Pseudomonadati</taxon>
        <taxon>Bacteroidota</taxon>
        <taxon>Flavobacteriia</taxon>
        <taxon>Flavobacteriales</taxon>
        <taxon>Flavobacteriaceae</taxon>
        <taxon>Flavobacterium</taxon>
    </lineage>
</organism>
<dbReference type="Proteomes" id="UP000295479">
    <property type="component" value="Unassembled WGS sequence"/>
</dbReference>
<sequence>MKKITKLFIVTILIVSTNFLNAQCYTPLYPKGNLCPDPEMTDLALWNGWGAKREVVQSSGAYCGDKFMKLVSNGNAAGCAWPGTNGEDSALDINLTWEKNAKYRLHVWVKTVGGSIGFLAKGTNPDVSSSYDTSGNWQLIDLEMVTGAAAVAGFISFNTCDGGATATEINLDNYELYRIDNLGLNNVSSVISTNINAVGSKIFITNVDSPTEISVYSMTGALVESFKTDTDTDFNFKSGLWIVKIKTTDGEKSVKIVIN</sequence>